<organism evidence="3 4">
    <name type="scientific">Pseudaquabacterium pictum</name>
    <dbReference type="NCBI Taxonomy" id="2315236"/>
    <lineage>
        <taxon>Bacteria</taxon>
        <taxon>Pseudomonadati</taxon>
        <taxon>Pseudomonadota</taxon>
        <taxon>Betaproteobacteria</taxon>
        <taxon>Burkholderiales</taxon>
        <taxon>Sphaerotilaceae</taxon>
        <taxon>Pseudaquabacterium</taxon>
    </lineage>
</organism>
<evidence type="ECO:0000313" key="4">
    <source>
        <dbReference type="Proteomes" id="UP000301751"/>
    </source>
</evidence>
<dbReference type="EMBL" id="BJCL01000020">
    <property type="protein sequence ID" value="GCL65787.1"/>
    <property type="molecule type" value="Genomic_DNA"/>
</dbReference>
<gene>
    <name evidence="3" type="ORF">AQPW35_48680</name>
</gene>
<dbReference type="RefSeq" id="WP_137735493.1">
    <property type="nucleotide sequence ID" value="NZ_BJCL01000020.1"/>
</dbReference>
<keyword evidence="4" id="KW-1185">Reference proteome</keyword>
<feature type="chain" id="PRO_5019763252" description="DUF4440 domain-containing protein" evidence="1">
    <location>
        <begin position="23"/>
        <end position="174"/>
    </location>
</feature>
<evidence type="ECO:0000259" key="2">
    <source>
        <dbReference type="Pfam" id="PF14534"/>
    </source>
</evidence>
<evidence type="ECO:0000256" key="1">
    <source>
        <dbReference type="SAM" id="SignalP"/>
    </source>
</evidence>
<dbReference type="InterPro" id="IPR032710">
    <property type="entry name" value="NTF2-like_dom_sf"/>
</dbReference>
<feature type="domain" description="DUF4440" evidence="2">
    <location>
        <begin position="41"/>
        <end position="153"/>
    </location>
</feature>
<dbReference type="Pfam" id="PF14534">
    <property type="entry name" value="DUF4440"/>
    <property type="match status" value="1"/>
</dbReference>
<proteinExistence type="predicted"/>
<dbReference type="InterPro" id="IPR027843">
    <property type="entry name" value="DUF4440"/>
</dbReference>
<comment type="caution">
    <text evidence="3">The sequence shown here is derived from an EMBL/GenBank/DDBJ whole genome shotgun (WGS) entry which is preliminary data.</text>
</comment>
<dbReference type="OrthoDB" id="7375768at2"/>
<accession>A0A480B0C3</accession>
<feature type="signal peptide" evidence="1">
    <location>
        <begin position="1"/>
        <end position="22"/>
    </location>
</feature>
<evidence type="ECO:0000313" key="3">
    <source>
        <dbReference type="EMBL" id="GCL65787.1"/>
    </source>
</evidence>
<name>A0A480B0C3_9BURK</name>
<dbReference type="Proteomes" id="UP000301751">
    <property type="component" value="Unassembled WGS sequence"/>
</dbReference>
<reference evidence="4" key="1">
    <citation type="submission" date="2019-03" db="EMBL/GenBank/DDBJ databases">
        <title>Aquabacterium pictum sp.nov., the first bacteriochlorophyll a-containing freshwater bacterium in the genus Aquabacterium of the class Betaproteobacteria.</title>
        <authorList>
            <person name="Hirose S."/>
            <person name="Tank M."/>
            <person name="Hara E."/>
            <person name="Tamaki H."/>
            <person name="Takaichi S."/>
            <person name="Haruta S."/>
            <person name="Hanada S."/>
        </authorList>
    </citation>
    <scope>NUCLEOTIDE SEQUENCE [LARGE SCALE GENOMIC DNA]</scope>
    <source>
        <strain evidence="4">W35</strain>
    </source>
</reference>
<protein>
    <recommendedName>
        <fullName evidence="2">DUF4440 domain-containing protein</fullName>
    </recommendedName>
</protein>
<keyword evidence="1" id="KW-0732">Signal</keyword>
<dbReference type="Gene3D" id="3.10.450.50">
    <property type="match status" value="1"/>
</dbReference>
<dbReference type="SUPFAM" id="SSF54427">
    <property type="entry name" value="NTF2-like"/>
    <property type="match status" value="1"/>
</dbReference>
<dbReference type="AlphaFoldDB" id="A0A480B0C3"/>
<sequence length="174" mass="18640">MAVLSRSLIATALAAVTTLTSAQTTPPQRDAATLAREEAAIKAARIAQTQAMAVDDLDKVVTWWVPDITIRRALGQPVEGAEAARKLLVPPANPSPNRLIYQREPVSVQVSPNWPLAYEEGRWSGHPGSVANAPMLGGRYSAQWVLRDGKWLIRSEVFVALTCSGAGCTFPAAP</sequence>